<evidence type="ECO:0008006" key="3">
    <source>
        <dbReference type="Google" id="ProtNLM"/>
    </source>
</evidence>
<evidence type="ECO:0000313" key="2">
    <source>
        <dbReference type="EMBL" id="CAD9267919.1"/>
    </source>
</evidence>
<dbReference type="GO" id="GO:0005737">
    <property type="term" value="C:cytoplasm"/>
    <property type="evidence" value="ECO:0007669"/>
    <property type="project" value="TreeGrafter"/>
</dbReference>
<dbReference type="SUPFAM" id="SSF102886">
    <property type="entry name" value="Coproporphyrinogen III oxidase"/>
    <property type="match status" value="1"/>
</dbReference>
<dbReference type="InterPro" id="IPR036406">
    <property type="entry name" value="Coprogen_oxidase_aer_sf"/>
</dbReference>
<evidence type="ECO:0000256" key="1">
    <source>
        <dbReference type="SAM" id="MobiDB-lite"/>
    </source>
</evidence>
<dbReference type="AlphaFoldDB" id="A0A7S1UHE1"/>
<name>A0A7S1UHE1_9STRA</name>
<dbReference type="PANTHER" id="PTHR10755">
    <property type="entry name" value="COPROPORPHYRINOGEN III OXIDASE, MITOCHONDRIAL"/>
    <property type="match status" value="1"/>
</dbReference>
<reference evidence="2" key="1">
    <citation type="submission" date="2021-01" db="EMBL/GenBank/DDBJ databases">
        <authorList>
            <person name="Corre E."/>
            <person name="Pelletier E."/>
            <person name="Niang G."/>
            <person name="Scheremetjew M."/>
            <person name="Finn R."/>
            <person name="Kale V."/>
            <person name="Holt S."/>
            <person name="Cochrane G."/>
            <person name="Meng A."/>
            <person name="Brown T."/>
            <person name="Cohen L."/>
        </authorList>
    </citation>
    <scope>NUCLEOTIDE SEQUENCE</scope>
    <source>
        <strain evidence="2">CCMP2877</strain>
    </source>
</reference>
<dbReference type="GO" id="GO:0004109">
    <property type="term" value="F:coproporphyrinogen oxidase activity"/>
    <property type="evidence" value="ECO:0007669"/>
    <property type="project" value="InterPro"/>
</dbReference>
<dbReference type="Pfam" id="PF01218">
    <property type="entry name" value="Coprogen_oxidas"/>
    <property type="match status" value="1"/>
</dbReference>
<dbReference type="GO" id="GO:0006782">
    <property type="term" value="P:protoporphyrinogen IX biosynthetic process"/>
    <property type="evidence" value="ECO:0007669"/>
    <property type="project" value="UniProtKB-UniPathway"/>
</dbReference>
<dbReference type="PRINTS" id="PR00073">
    <property type="entry name" value="COPRGNOXDASE"/>
</dbReference>
<protein>
    <recommendedName>
        <fullName evidence="3">Coproporphyrinogen oxidase</fullName>
    </recommendedName>
</protein>
<dbReference type="Gene3D" id="3.40.1500.10">
    <property type="entry name" value="Coproporphyrinogen III oxidase, aerobic"/>
    <property type="match status" value="1"/>
</dbReference>
<feature type="region of interest" description="Disordered" evidence="1">
    <location>
        <begin position="208"/>
        <end position="230"/>
    </location>
</feature>
<dbReference type="EMBL" id="HBGJ01042008">
    <property type="protein sequence ID" value="CAD9267919.1"/>
    <property type="molecule type" value="Transcribed_RNA"/>
</dbReference>
<accession>A0A7S1UHE1</accession>
<sequence length="246" mass="27227">MSARGRPGAVAGARYKAAALSLVLHSARPHVPTLRGDVRVFSLEGENKAEWFGGGLDLTPFIVEEGDFKDFHGALKSLCEKHGEGLYADFKAQCDDYFFIPSRGEHRGVGGVFFDDLEQLPNGDDAQGFVRDLGAAFIDIWTPVVNRNRDTEATPSQRAWQELRRGRYLEFNLLHDRGVRFGLSSGPSRMEAIMVSAPPVIRWDYNGAKNGAVDPRDTGATPLSEEERQQREALVELLSGPPKEWA</sequence>
<dbReference type="UniPathway" id="UPA00251">
    <property type="reaction ID" value="UER00322"/>
</dbReference>
<dbReference type="InterPro" id="IPR001260">
    <property type="entry name" value="Coprogen_oxidase_aer"/>
</dbReference>
<organism evidence="2">
    <name type="scientific">Phaeomonas parva</name>
    <dbReference type="NCBI Taxonomy" id="124430"/>
    <lineage>
        <taxon>Eukaryota</taxon>
        <taxon>Sar</taxon>
        <taxon>Stramenopiles</taxon>
        <taxon>Ochrophyta</taxon>
        <taxon>Pinguiophyceae</taxon>
        <taxon>Pinguiochrysidales</taxon>
        <taxon>Pinguiochrysidaceae</taxon>
        <taxon>Phaeomonas</taxon>
    </lineage>
</organism>
<proteinExistence type="predicted"/>
<dbReference type="PANTHER" id="PTHR10755:SF3">
    <property type="entry name" value="COPROPORPHYRINOGEN OXIDASE"/>
    <property type="match status" value="1"/>
</dbReference>
<gene>
    <name evidence="2" type="ORF">PPAR1163_LOCUS26350</name>
</gene>